<reference evidence="2" key="1">
    <citation type="submission" date="2023-05" db="EMBL/GenBank/DDBJ databases">
        <title>Genome and transcriptome analyses reveal genes involved in the formation of fine ridges on petal epidermal cells in Hibiscus trionum.</title>
        <authorList>
            <person name="Koshimizu S."/>
            <person name="Masuda S."/>
            <person name="Ishii T."/>
            <person name="Shirasu K."/>
            <person name="Hoshino A."/>
            <person name="Arita M."/>
        </authorList>
    </citation>
    <scope>NUCLEOTIDE SEQUENCE</scope>
    <source>
        <strain evidence="2">Hamamatsu line</strain>
    </source>
</reference>
<comment type="caution">
    <text evidence="2">The sequence shown here is derived from an EMBL/GenBank/DDBJ whole genome shotgun (WGS) entry which is preliminary data.</text>
</comment>
<feature type="compositionally biased region" description="Polar residues" evidence="1">
    <location>
        <begin position="36"/>
        <end position="48"/>
    </location>
</feature>
<dbReference type="AlphaFoldDB" id="A0A9W7MR24"/>
<proteinExistence type="predicted"/>
<dbReference type="OrthoDB" id="677721at2759"/>
<feature type="region of interest" description="Disordered" evidence="1">
    <location>
        <begin position="99"/>
        <end position="122"/>
    </location>
</feature>
<dbReference type="PANTHER" id="PTHR33671:SF3">
    <property type="entry name" value="F28N24.8 PROTEIN"/>
    <property type="match status" value="1"/>
</dbReference>
<evidence type="ECO:0000256" key="1">
    <source>
        <dbReference type="SAM" id="MobiDB-lite"/>
    </source>
</evidence>
<keyword evidence="3" id="KW-1185">Reference proteome</keyword>
<feature type="compositionally biased region" description="Acidic residues" evidence="1">
    <location>
        <begin position="113"/>
        <end position="122"/>
    </location>
</feature>
<name>A0A9W7MR24_HIBTR</name>
<dbReference type="Proteomes" id="UP001165190">
    <property type="component" value="Unassembled WGS sequence"/>
</dbReference>
<sequence>MDGRQLDFNAPLLSVRRISAASAFSRRDKQKIIKNSPPTEQYTPPLSNSDVSLDLVRGPVAVPFIWEQIPGKAKSGIGSEFQLNKEAFGKVLGKHPVEKDFENPNLVRPQTETDSENDDDAYSDALETLSPTGSFSMNCSVSGVSGPDGPVAKPSGTFSTDPQTLDFMMTRFLPAAKAMTLAPQCPKEVKKEVVRDRKPLDNQYESNIIPCYNEDDDEETEDECDDYKDSGNISRKACGLLPRLCSKNSMCLLDPVPGLKVRTRSSMPSTHEVAKPGKAYMKSNRQIVETYICDVVHKNKSCCGVRSPGLPENKSNSAVLRLLEEKSDS</sequence>
<dbReference type="EMBL" id="BSYR01000069">
    <property type="protein sequence ID" value="GMJ14723.1"/>
    <property type="molecule type" value="Genomic_DNA"/>
</dbReference>
<gene>
    <name evidence="2" type="ORF">HRI_005141500</name>
</gene>
<accession>A0A9W7MR24</accession>
<dbReference type="PANTHER" id="PTHR33671">
    <property type="entry name" value="N-METHYLTRANSFERASE, PUTATIVE (DUF688)-RELATED"/>
    <property type="match status" value="1"/>
</dbReference>
<dbReference type="InterPro" id="IPR007789">
    <property type="entry name" value="DUF688"/>
</dbReference>
<evidence type="ECO:0000313" key="2">
    <source>
        <dbReference type="EMBL" id="GMJ14723.1"/>
    </source>
</evidence>
<feature type="region of interest" description="Disordered" evidence="1">
    <location>
        <begin position="25"/>
        <end position="48"/>
    </location>
</feature>
<organism evidence="2 3">
    <name type="scientific">Hibiscus trionum</name>
    <name type="common">Flower of an hour</name>
    <dbReference type="NCBI Taxonomy" id="183268"/>
    <lineage>
        <taxon>Eukaryota</taxon>
        <taxon>Viridiplantae</taxon>
        <taxon>Streptophyta</taxon>
        <taxon>Embryophyta</taxon>
        <taxon>Tracheophyta</taxon>
        <taxon>Spermatophyta</taxon>
        <taxon>Magnoliopsida</taxon>
        <taxon>eudicotyledons</taxon>
        <taxon>Gunneridae</taxon>
        <taxon>Pentapetalae</taxon>
        <taxon>rosids</taxon>
        <taxon>malvids</taxon>
        <taxon>Malvales</taxon>
        <taxon>Malvaceae</taxon>
        <taxon>Malvoideae</taxon>
        <taxon>Hibiscus</taxon>
    </lineage>
</organism>
<evidence type="ECO:0000313" key="3">
    <source>
        <dbReference type="Proteomes" id="UP001165190"/>
    </source>
</evidence>
<protein>
    <submittedName>
        <fullName evidence="2">Uncharacterized protein</fullName>
    </submittedName>
</protein>
<dbReference type="Pfam" id="PF05097">
    <property type="entry name" value="DUF688"/>
    <property type="match status" value="1"/>
</dbReference>